<evidence type="ECO:0000313" key="1">
    <source>
        <dbReference type="EMBL" id="BCS83777.1"/>
    </source>
</evidence>
<sequence>MQEEKTLLYEHDKDNKWDHRPGRCVEGYMLVRVEPKNNNLKIIGMAYKSMVRILVPPSSKIVELSDKTFHCGEFRTNKMKVYDNISDPYFNYHYFNEDNHLFYFKDTNIECVLYEEHKEKNFNDDPPLFFRARIK</sequence>
<dbReference type="EMBL" id="AP024483">
    <property type="protein sequence ID" value="BCS83777.1"/>
    <property type="molecule type" value="Genomic_DNA"/>
</dbReference>
<accession>A0ABM7NUN0</accession>
<reference evidence="1 2" key="1">
    <citation type="submission" date="2021-02" db="EMBL/GenBank/DDBJ databases">
        <title>Cotonvirus japonicus, which uses Golgi apparatus of host cells for its virion factory, phylogenetically links tailed tupanvirus and icosahedral mimivirus.</title>
        <authorList>
            <person name="Takahashi H."/>
            <person name="Fukaya S."/>
            <person name="Song C."/>
            <person name="Murata K."/>
            <person name="Takemura M."/>
        </authorList>
    </citation>
    <scope>NUCLEOTIDE SEQUENCE [LARGE SCALE GENOMIC DNA]</scope>
</reference>
<name>A0ABM7NUN0_9VIRU</name>
<keyword evidence="2" id="KW-1185">Reference proteome</keyword>
<proteinExistence type="predicted"/>
<organism evidence="1 2">
    <name type="scientific">Cotonvirus japonicus</name>
    <dbReference type="NCBI Taxonomy" id="2811091"/>
    <lineage>
        <taxon>Viruses</taxon>
        <taxon>Varidnaviria</taxon>
        <taxon>Bamfordvirae</taxon>
        <taxon>Nucleocytoviricota</taxon>
        <taxon>Megaviricetes</taxon>
        <taxon>Imitervirales</taxon>
        <taxon>Mimiviridae</taxon>
        <taxon>Megamimivirinae</taxon>
        <taxon>Cotonvirus</taxon>
        <taxon>Cotonvirus japonicum</taxon>
    </lineage>
</organism>
<dbReference type="RefSeq" id="YP_010842385.1">
    <property type="nucleotide sequence ID" value="NC_079139.1"/>
</dbReference>
<dbReference type="GeneID" id="80558982"/>
<protein>
    <submittedName>
        <fullName evidence="1">Uncharacterized protein</fullName>
    </submittedName>
</protein>
<dbReference type="Proteomes" id="UP001321479">
    <property type="component" value="Segment"/>
</dbReference>
<evidence type="ECO:0000313" key="2">
    <source>
        <dbReference type="Proteomes" id="UP001321479"/>
    </source>
</evidence>